<feature type="domain" description="Nucleoside diphosphate kinase-like" evidence="14">
    <location>
        <begin position="3"/>
        <end position="140"/>
    </location>
</feature>
<evidence type="ECO:0000256" key="2">
    <source>
        <dbReference type="ARBA" id="ARBA00022490"/>
    </source>
</evidence>
<evidence type="ECO:0000256" key="3">
    <source>
        <dbReference type="ARBA" id="ARBA00022553"/>
    </source>
</evidence>
<comment type="similarity">
    <text evidence="1 11 12">Belongs to the NDK family.</text>
</comment>
<dbReference type="PANTHER" id="PTHR46161:SF3">
    <property type="entry name" value="NUCLEOSIDE DIPHOSPHATE KINASE DDB_G0292928-RELATED"/>
    <property type="match status" value="1"/>
</dbReference>
<feature type="binding site" evidence="11">
    <location>
        <position position="11"/>
    </location>
    <ligand>
        <name>ATP</name>
        <dbReference type="ChEBI" id="CHEBI:30616"/>
    </ligand>
</feature>
<evidence type="ECO:0000256" key="12">
    <source>
        <dbReference type="RuleBase" id="RU004011"/>
    </source>
</evidence>
<keyword evidence="16" id="KW-1185">Reference proteome</keyword>
<dbReference type="GO" id="GO:0006228">
    <property type="term" value="P:UTP biosynthetic process"/>
    <property type="evidence" value="ECO:0007669"/>
    <property type="project" value="InterPro"/>
</dbReference>
<dbReference type="CDD" id="cd04413">
    <property type="entry name" value="NDPk_I"/>
    <property type="match status" value="1"/>
</dbReference>
<keyword evidence="9" id="KW-0460">Magnesium</keyword>
<keyword evidence="7 13" id="KW-0418">Kinase</keyword>
<evidence type="ECO:0000256" key="11">
    <source>
        <dbReference type="PROSITE-ProRule" id="PRU00706"/>
    </source>
</evidence>
<keyword evidence="5" id="KW-0479">Metal-binding</keyword>
<dbReference type="PROSITE" id="PS51374">
    <property type="entry name" value="NDPK_LIKE"/>
    <property type="match status" value="1"/>
</dbReference>
<dbReference type="GO" id="GO:0006241">
    <property type="term" value="P:CTP biosynthetic process"/>
    <property type="evidence" value="ECO:0007669"/>
    <property type="project" value="InterPro"/>
</dbReference>
<dbReference type="RefSeq" id="WP_105245417.1">
    <property type="nucleotide sequence ID" value="NZ_PSZM01000001.1"/>
</dbReference>
<dbReference type="PANTHER" id="PTHR46161">
    <property type="entry name" value="NUCLEOSIDE DIPHOSPHATE KINASE"/>
    <property type="match status" value="1"/>
</dbReference>
<evidence type="ECO:0000256" key="13">
    <source>
        <dbReference type="RuleBase" id="RU004013"/>
    </source>
</evidence>
<evidence type="ECO:0000313" key="15">
    <source>
        <dbReference type="EMBL" id="PQL95422.1"/>
    </source>
</evidence>
<dbReference type="NCBIfam" id="NF001908">
    <property type="entry name" value="PRK00668.1"/>
    <property type="match status" value="1"/>
</dbReference>
<keyword evidence="8 13" id="KW-0067">ATP-binding</keyword>
<dbReference type="Pfam" id="PF00334">
    <property type="entry name" value="NDK"/>
    <property type="match status" value="1"/>
</dbReference>
<accession>A0A2S8AGQ2</accession>
<comment type="catalytic activity">
    <reaction evidence="13">
        <text>a 2'-deoxyribonucleoside 5'-diphosphate + ATP = a 2'-deoxyribonucleoside 5'-triphosphate + ADP</text>
        <dbReference type="Rhea" id="RHEA:44640"/>
        <dbReference type="ChEBI" id="CHEBI:30616"/>
        <dbReference type="ChEBI" id="CHEBI:61560"/>
        <dbReference type="ChEBI" id="CHEBI:73316"/>
        <dbReference type="ChEBI" id="CHEBI:456216"/>
        <dbReference type="EC" id="2.7.4.6"/>
    </reaction>
</comment>
<dbReference type="OrthoDB" id="9801161at2"/>
<dbReference type="InterPro" id="IPR023005">
    <property type="entry name" value="Nucleoside_diP_kinase_AS"/>
</dbReference>
<feature type="binding site" evidence="11">
    <location>
        <position position="114"/>
    </location>
    <ligand>
        <name>ATP</name>
        <dbReference type="ChEBI" id="CHEBI:30616"/>
    </ligand>
</feature>
<evidence type="ECO:0000259" key="14">
    <source>
        <dbReference type="SMART" id="SM00562"/>
    </source>
</evidence>
<dbReference type="InterPro" id="IPR034907">
    <property type="entry name" value="NDK-like_dom"/>
</dbReference>
<keyword evidence="2" id="KW-0963">Cytoplasm</keyword>
<dbReference type="GO" id="GO:0046872">
    <property type="term" value="F:metal ion binding"/>
    <property type="evidence" value="ECO:0007669"/>
    <property type="project" value="UniProtKB-KW"/>
</dbReference>
<comment type="caution">
    <text evidence="15">The sequence shown here is derived from an EMBL/GenBank/DDBJ whole genome shotgun (WGS) entry which is preliminary data.</text>
</comment>
<dbReference type="InterPro" id="IPR036850">
    <property type="entry name" value="NDK-like_dom_sf"/>
</dbReference>
<dbReference type="InterPro" id="IPR001564">
    <property type="entry name" value="Nucleoside_diP_kinase"/>
</dbReference>
<dbReference type="GO" id="GO:0005524">
    <property type="term" value="F:ATP binding"/>
    <property type="evidence" value="ECO:0007669"/>
    <property type="project" value="UniProtKB-KW"/>
</dbReference>
<protein>
    <recommendedName>
        <fullName evidence="13">Nucleoside diphosphate kinase</fullName>
        <ecNumber evidence="13">2.7.4.6</ecNumber>
    </recommendedName>
</protein>
<feature type="binding site" evidence="11">
    <location>
        <position position="59"/>
    </location>
    <ligand>
        <name>ATP</name>
        <dbReference type="ChEBI" id="CHEBI:30616"/>
    </ligand>
</feature>
<sequence length="142" mass="16097">MRTDLTLTMIKPDATLRGLTGTILKEITDAKFSIVALKLIQLTSYEAQKFYAIHQGKPFFNELVEFMTSAPIVAAVLKKENAVEDFRQLIGATNPENALEGTIRKKYAESLQRNSIHGSDSNENAWIESHFHFSDKEIYDFL</sequence>
<dbReference type="AlphaFoldDB" id="A0A2S8AGQ2"/>
<proteinExistence type="inferred from homology"/>
<keyword evidence="10" id="KW-0546">Nucleotide metabolism</keyword>
<dbReference type="PROSITE" id="PS00469">
    <property type="entry name" value="NDPK"/>
    <property type="match status" value="1"/>
</dbReference>
<gene>
    <name evidence="15" type="ORF">C4S77_01100</name>
</gene>
<evidence type="ECO:0000256" key="7">
    <source>
        <dbReference type="ARBA" id="ARBA00022777"/>
    </source>
</evidence>
<dbReference type="SMART" id="SM00562">
    <property type="entry name" value="NDK"/>
    <property type="match status" value="1"/>
</dbReference>
<feature type="binding site" evidence="11">
    <location>
        <position position="93"/>
    </location>
    <ligand>
        <name>ATP</name>
        <dbReference type="ChEBI" id="CHEBI:30616"/>
    </ligand>
</feature>
<evidence type="ECO:0000256" key="6">
    <source>
        <dbReference type="ARBA" id="ARBA00022741"/>
    </source>
</evidence>
<organism evidence="15 16">
    <name type="scientific">Apibacter adventoris</name>
    <dbReference type="NCBI Taxonomy" id="1679466"/>
    <lineage>
        <taxon>Bacteria</taxon>
        <taxon>Pseudomonadati</taxon>
        <taxon>Bacteroidota</taxon>
        <taxon>Flavobacteriia</taxon>
        <taxon>Flavobacteriales</taxon>
        <taxon>Weeksellaceae</taxon>
        <taxon>Apibacter</taxon>
    </lineage>
</organism>
<dbReference type="GO" id="GO:0006183">
    <property type="term" value="P:GTP biosynthetic process"/>
    <property type="evidence" value="ECO:0007669"/>
    <property type="project" value="InterPro"/>
</dbReference>
<evidence type="ECO:0000256" key="9">
    <source>
        <dbReference type="ARBA" id="ARBA00022842"/>
    </source>
</evidence>
<dbReference type="GO" id="GO:0004550">
    <property type="term" value="F:nucleoside diphosphate kinase activity"/>
    <property type="evidence" value="ECO:0007669"/>
    <property type="project" value="UniProtKB-EC"/>
</dbReference>
<feature type="active site" description="Pros-phosphohistidine intermediate" evidence="11">
    <location>
        <position position="117"/>
    </location>
</feature>
<keyword evidence="6 13" id="KW-0547">Nucleotide-binding</keyword>
<name>A0A2S8AGQ2_9FLAO</name>
<evidence type="ECO:0000313" key="16">
    <source>
        <dbReference type="Proteomes" id="UP000238042"/>
    </source>
</evidence>
<evidence type="ECO:0000256" key="5">
    <source>
        <dbReference type="ARBA" id="ARBA00022723"/>
    </source>
</evidence>
<evidence type="ECO:0000256" key="10">
    <source>
        <dbReference type="ARBA" id="ARBA00023080"/>
    </source>
</evidence>
<dbReference type="SUPFAM" id="SSF54919">
    <property type="entry name" value="Nucleoside diphosphate kinase, NDK"/>
    <property type="match status" value="1"/>
</dbReference>
<evidence type="ECO:0000256" key="8">
    <source>
        <dbReference type="ARBA" id="ARBA00022840"/>
    </source>
</evidence>
<keyword evidence="3" id="KW-0597">Phosphoprotein</keyword>
<dbReference type="PRINTS" id="PR01243">
    <property type="entry name" value="NUCDPKINASE"/>
</dbReference>
<evidence type="ECO:0000256" key="4">
    <source>
        <dbReference type="ARBA" id="ARBA00022679"/>
    </source>
</evidence>
<feature type="binding site" evidence="11">
    <location>
        <position position="87"/>
    </location>
    <ligand>
        <name>ATP</name>
        <dbReference type="ChEBI" id="CHEBI:30616"/>
    </ligand>
</feature>
<feature type="binding site" evidence="11">
    <location>
        <position position="104"/>
    </location>
    <ligand>
        <name>ATP</name>
        <dbReference type="ChEBI" id="CHEBI:30616"/>
    </ligand>
</feature>
<dbReference type="Proteomes" id="UP000238042">
    <property type="component" value="Unassembled WGS sequence"/>
</dbReference>
<dbReference type="Gene3D" id="3.30.70.141">
    <property type="entry name" value="Nucleoside diphosphate kinase-like domain"/>
    <property type="match status" value="1"/>
</dbReference>
<dbReference type="EMBL" id="PSZM01000001">
    <property type="protein sequence ID" value="PQL95422.1"/>
    <property type="molecule type" value="Genomic_DNA"/>
</dbReference>
<dbReference type="EC" id="2.7.4.6" evidence="13"/>
<keyword evidence="4 13" id="KW-0808">Transferase</keyword>
<reference evidence="15 16" key="1">
    <citation type="submission" date="2018-02" db="EMBL/GenBank/DDBJ databases">
        <title>Genome sequences of Apibacter spp., gut symbionts of Asian honey bees.</title>
        <authorList>
            <person name="Kwong W.K."/>
            <person name="Steele M.I."/>
            <person name="Moran N.A."/>
        </authorList>
    </citation>
    <scope>NUCLEOTIDE SEQUENCE [LARGE SCALE GENOMIC DNA]</scope>
    <source>
        <strain evidence="16">wkB301</strain>
    </source>
</reference>
<evidence type="ECO:0000256" key="1">
    <source>
        <dbReference type="ARBA" id="ARBA00008142"/>
    </source>
</evidence>